<protein>
    <submittedName>
        <fullName evidence="1">Uncharacterized protein</fullName>
    </submittedName>
</protein>
<organism evidence="1 2">
    <name type="scientific">[Clostridium] leptum DSM 753</name>
    <dbReference type="NCBI Taxonomy" id="428125"/>
    <lineage>
        <taxon>Bacteria</taxon>
        <taxon>Bacillati</taxon>
        <taxon>Bacillota</taxon>
        <taxon>Clostridia</taxon>
        <taxon>Eubacteriales</taxon>
        <taxon>Oscillospiraceae</taxon>
        <taxon>Oscillospiraceae incertae sedis</taxon>
    </lineage>
</organism>
<reference evidence="1 2" key="1">
    <citation type="submission" date="2007-08" db="EMBL/GenBank/DDBJ databases">
        <title>Draft genome sequence of Clostridium leptum (DSM 753).</title>
        <authorList>
            <person name="Sudarsanam P."/>
            <person name="Ley R."/>
            <person name="Guruge J."/>
            <person name="Turnbaugh P.J."/>
            <person name="Mahowald M."/>
            <person name="Liep D."/>
            <person name="Gordon J."/>
        </authorList>
    </citation>
    <scope>NUCLEOTIDE SEQUENCE [LARGE SCALE GENOMIC DNA]</scope>
    <source>
        <strain evidence="1 2">DSM 753</strain>
    </source>
</reference>
<reference evidence="1 2" key="2">
    <citation type="submission" date="2007-08" db="EMBL/GenBank/DDBJ databases">
        <authorList>
            <person name="Fulton L."/>
            <person name="Clifton S."/>
            <person name="Fulton B."/>
            <person name="Xu J."/>
            <person name="Minx P."/>
            <person name="Pepin K.H."/>
            <person name="Johnson M."/>
            <person name="Thiruvilangam P."/>
            <person name="Bhonagiri V."/>
            <person name="Nash W.E."/>
            <person name="Wang C."/>
            <person name="Mardis E.R."/>
            <person name="Wilson R.K."/>
        </authorList>
    </citation>
    <scope>NUCLEOTIDE SEQUENCE [LARGE SCALE GENOMIC DNA]</scope>
    <source>
        <strain evidence="1 2">DSM 753</strain>
    </source>
</reference>
<gene>
    <name evidence="1" type="ORF">CLOLEP_01112</name>
</gene>
<evidence type="ECO:0000313" key="1">
    <source>
        <dbReference type="EMBL" id="EDO62251.1"/>
    </source>
</evidence>
<sequence length="42" mass="4365">MRQGASEGHTPGAGIDEPGALQAKVFAGGPVLPFCRGKKYHK</sequence>
<accession>A7VRC9</accession>
<proteinExistence type="predicted"/>
<dbReference type="AlphaFoldDB" id="A7VRC9"/>
<evidence type="ECO:0000313" key="2">
    <source>
        <dbReference type="Proteomes" id="UP000003490"/>
    </source>
</evidence>
<dbReference type="HOGENOM" id="CLU_3249541_0_0_9"/>
<comment type="caution">
    <text evidence="1">The sequence shown here is derived from an EMBL/GenBank/DDBJ whole genome shotgun (WGS) entry which is preliminary data.</text>
</comment>
<name>A7VRC9_9FIRM</name>
<dbReference type="Proteomes" id="UP000003490">
    <property type="component" value="Unassembled WGS sequence"/>
</dbReference>
<dbReference type="EMBL" id="ABCB02000016">
    <property type="protein sequence ID" value="EDO62251.1"/>
    <property type="molecule type" value="Genomic_DNA"/>
</dbReference>